<evidence type="ECO:0000313" key="13">
    <source>
        <dbReference type="EMBL" id="CAH3141335.1"/>
    </source>
</evidence>
<evidence type="ECO:0000259" key="10">
    <source>
        <dbReference type="PROSITE" id="PS50026"/>
    </source>
</evidence>
<feature type="domain" description="Fibrinogen C-terminal" evidence="12">
    <location>
        <begin position="252"/>
        <end position="305"/>
    </location>
</feature>
<comment type="caution">
    <text evidence="8">Lacks conserved residue(s) required for the propagation of feature annotation.</text>
</comment>
<evidence type="ECO:0000256" key="1">
    <source>
        <dbReference type="ARBA" id="ARBA00022536"/>
    </source>
</evidence>
<dbReference type="InterPro" id="IPR018097">
    <property type="entry name" value="EGF_Ca-bd_CS"/>
</dbReference>
<evidence type="ECO:0000256" key="7">
    <source>
        <dbReference type="ARBA" id="ARBA00023157"/>
    </source>
</evidence>
<dbReference type="AlphaFoldDB" id="A0AAU9X9U7"/>
<proteinExistence type="predicted"/>
<keyword evidence="3 9" id="KW-0732">Signal</keyword>
<dbReference type="PROSITE" id="PS01187">
    <property type="entry name" value="EGF_CA"/>
    <property type="match status" value="2"/>
</dbReference>
<dbReference type="InterPro" id="IPR014716">
    <property type="entry name" value="Fibrinogen_a/b/g_C_1"/>
</dbReference>
<protein>
    <submittedName>
        <fullName evidence="13">Uncharacterized protein</fullName>
    </submittedName>
</protein>
<feature type="signal peptide" evidence="9">
    <location>
        <begin position="1"/>
        <end position="27"/>
    </location>
</feature>
<dbReference type="InterPro" id="IPR003609">
    <property type="entry name" value="Pan_app"/>
</dbReference>
<dbReference type="InterPro" id="IPR000152">
    <property type="entry name" value="EGF-type_Asp/Asn_hydroxyl_site"/>
</dbReference>
<dbReference type="GO" id="GO:0005509">
    <property type="term" value="F:calcium ion binding"/>
    <property type="evidence" value="ECO:0007669"/>
    <property type="project" value="InterPro"/>
</dbReference>
<keyword evidence="4" id="KW-0430">Lectin</keyword>
<dbReference type="Gene3D" id="3.90.215.10">
    <property type="entry name" value="Gamma Fibrinogen, chain A, domain 1"/>
    <property type="match status" value="2"/>
</dbReference>
<keyword evidence="2" id="KW-0479">Metal-binding</keyword>
<keyword evidence="6" id="KW-0106">Calcium</keyword>
<accession>A0AAU9X9U7</accession>
<dbReference type="GO" id="GO:0070492">
    <property type="term" value="F:oligosaccharide binding"/>
    <property type="evidence" value="ECO:0007669"/>
    <property type="project" value="TreeGrafter"/>
</dbReference>
<keyword evidence="7" id="KW-1015">Disulfide bond</keyword>
<feature type="chain" id="PRO_5043684339" evidence="9">
    <location>
        <begin position="28"/>
        <end position="950"/>
    </location>
</feature>
<comment type="caution">
    <text evidence="13">The sequence shown here is derived from an EMBL/GenBank/DDBJ whole genome shotgun (WGS) entry which is preliminary data.</text>
</comment>
<dbReference type="InterPro" id="IPR002181">
    <property type="entry name" value="Fibrinogen_a/b/g_C_dom"/>
</dbReference>
<dbReference type="Proteomes" id="UP001159428">
    <property type="component" value="Unassembled WGS sequence"/>
</dbReference>
<dbReference type="CDD" id="cd00054">
    <property type="entry name" value="EGF_CA"/>
    <property type="match status" value="4"/>
</dbReference>
<dbReference type="InterPro" id="IPR036056">
    <property type="entry name" value="Fibrinogen-like_C"/>
</dbReference>
<dbReference type="GO" id="GO:0005615">
    <property type="term" value="C:extracellular space"/>
    <property type="evidence" value="ECO:0007669"/>
    <property type="project" value="TreeGrafter"/>
</dbReference>
<dbReference type="PANTHER" id="PTHR16146">
    <property type="entry name" value="INTELECTIN"/>
    <property type="match status" value="1"/>
</dbReference>
<dbReference type="PROSITE" id="PS50948">
    <property type="entry name" value="PAN"/>
    <property type="match status" value="2"/>
</dbReference>
<dbReference type="Pfam" id="PF12947">
    <property type="entry name" value="EGF_3"/>
    <property type="match status" value="2"/>
</dbReference>
<feature type="domain" description="EGF-like" evidence="10">
    <location>
        <begin position="203"/>
        <end position="244"/>
    </location>
</feature>
<dbReference type="InterPro" id="IPR024731">
    <property type="entry name" value="NELL2-like_EGF"/>
</dbReference>
<evidence type="ECO:0000256" key="4">
    <source>
        <dbReference type="ARBA" id="ARBA00022734"/>
    </source>
</evidence>
<dbReference type="InterPro" id="IPR000742">
    <property type="entry name" value="EGF"/>
</dbReference>
<sequence>MLLVAGRQASLFIVLFVISHLFRDNASQQCGAGGDLYSIYQMMLKGHTYKSFKTAPGTLECREACLADVKCQSYNVVMFIAICELNNRTKEARPEDFVKNKDRYYMAKGPKRVPLGSIRELPAESCKEIKASEGGKAVSGNNYWMDSTRSGNSILAGCDMKTEVADYCVKHQCQNDAKCVNRDTNYTCVCNSSGLTGKYCEKDVNECVQGLHGCHPNAICNNTVGSYNCICRPGLIGDGRNSCINITKDEKTAFPSLGHSCKEIRDASSHLKDGEYWIFLKKNGSLLKVYCDMTTDGGGWLLVSNVVVCNLSSLLFSYESSYHEISNYHNKSLLLTTDAMKELRTQLSFTQLRFHCSKNKGRTFHLTTAANSSGEAVVQYFSGQTDAKPKVCGSFVRMNDDNSKLAADCSQWYGKTWGNSNKGQNRYRVVAFVYGKYHWLFQQCGAGGDLYSIYQMMLKGHTYKSFKTAPGTPECREACLADVKCQSYNVVMFIAVCELNNRSKEARPEDFVKNKDRYYMAKGPKQVPLGSIRELPAESCKEIKASKGGKVVSGKIYWMDSTRSGNSILAGCDMKTEGWYKTWFLAFCCHANKRTFFNQFSLSLVADYCVKHQCQNDAKCVNRETNYTCACNSSGWTGKYCEKGSPFGYLIKICLSTDVNECVEGLHGCDPNAICDNTVGSYNCTCRPGLIGDGKNSCISTGKDKLKEKQQLENGDYLPLSCACIVRKNISLQTKSSILTIINNQLTHIDGEYWIALKKKGSLLKVYCDMTTDGGGWLLVSNVVVGNLSLLQFSEESSYHEISKCHNKSLLLTTDAMKELRTHLSFTQLRFHCRKNKRRTFHLTTAGNSSGEAVVQYFSGQTDANPKACGSFVRMNDDNSKLAADCNQWGNKEWGYPFKGKRRNLFVARVQGKYRWFLKGSSRWECDDLINNDTEHFGLSTGDFWRVFVR</sequence>
<dbReference type="FunFam" id="2.10.25.10:FF:000038">
    <property type="entry name" value="Fibrillin 2"/>
    <property type="match status" value="2"/>
</dbReference>
<reference evidence="13 14" key="1">
    <citation type="submission" date="2022-05" db="EMBL/GenBank/DDBJ databases">
        <authorList>
            <consortium name="Genoscope - CEA"/>
            <person name="William W."/>
        </authorList>
    </citation>
    <scope>NUCLEOTIDE SEQUENCE [LARGE SCALE GENOMIC DNA]</scope>
</reference>
<keyword evidence="14" id="KW-1185">Reference proteome</keyword>
<evidence type="ECO:0000256" key="8">
    <source>
        <dbReference type="PROSITE-ProRule" id="PRU00076"/>
    </source>
</evidence>
<dbReference type="NCBIfam" id="NF040941">
    <property type="entry name" value="GGGWT_bact"/>
    <property type="match status" value="2"/>
</dbReference>
<evidence type="ECO:0000313" key="14">
    <source>
        <dbReference type="Proteomes" id="UP001159428"/>
    </source>
</evidence>
<dbReference type="SUPFAM" id="SSF56496">
    <property type="entry name" value="Fibrinogen C-terminal domain-like"/>
    <property type="match status" value="2"/>
</dbReference>
<dbReference type="EMBL" id="CALNXJ010000035">
    <property type="protein sequence ID" value="CAH3141335.1"/>
    <property type="molecule type" value="Genomic_DNA"/>
</dbReference>
<keyword evidence="1 8" id="KW-0245">EGF-like domain</keyword>
<evidence type="ECO:0000256" key="5">
    <source>
        <dbReference type="ARBA" id="ARBA00022737"/>
    </source>
</evidence>
<evidence type="ECO:0000259" key="11">
    <source>
        <dbReference type="PROSITE" id="PS50948"/>
    </source>
</evidence>
<feature type="domain" description="Apple" evidence="11">
    <location>
        <begin position="444"/>
        <end position="524"/>
    </location>
</feature>
<dbReference type="PROSITE" id="PS00010">
    <property type="entry name" value="ASX_HYDROXYL"/>
    <property type="match status" value="4"/>
</dbReference>
<evidence type="ECO:0000256" key="6">
    <source>
        <dbReference type="ARBA" id="ARBA00022837"/>
    </source>
</evidence>
<dbReference type="Pfam" id="PF00008">
    <property type="entry name" value="EGF"/>
    <property type="match status" value="2"/>
</dbReference>
<evidence type="ECO:0000256" key="2">
    <source>
        <dbReference type="ARBA" id="ARBA00022723"/>
    </source>
</evidence>
<keyword evidence="5" id="KW-0677">Repeat</keyword>
<dbReference type="InterPro" id="IPR001881">
    <property type="entry name" value="EGF-like_Ca-bd_dom"/>
</dbReference>
<feature type="domain" description="Apple" evidence="11">
    <location>
        <begin position="30"/>
        <end position="110"/>
    </location>
</feature>
<feature type="domain" description="EGF-like" evidence="10">
    <location>
        <begin position="658"/>
        <end position="699"/>
    </location>
</feature>
<dbReference type="PROSITE" id="PS51406">
    <property type="entry name" value="FIBRINOGEN_C_2"/>
    <property type="match status" value="1"/>
</dbReference>
<evidence type="ECO:0000256" key="9">
    <source>
        <dbReference type="SAM" id="SignalP"/>
    </source>
</evidence>
<feature type="domain" description="EGF-like" evidence="10">
    <location>
        <begin position="164"/>
        <end position="201"/>
    </location>
</feature>
<evidence type="ECO:0000259" key="12">
    <source>
        <dbReference type="PROSITE" id="PS51406"/>
    </source>
</evidence>
<evidence type="ECO:0000256" key="3">
    <source>
        <dbReference type="ARBA" id="ARBA00022729"/>
    </source>
</evidence>
<organism evidence="13 14">
    <name type="scientific">Pocillopora meandrina</name>
    <dbReference type="NCBI Taxonomy" id="46732"/>
    <lineage>
        <taxon>Eukaryota</taxon>
        <taxon>Metazoa</taxon>
        <taxon>Cnidaria</taxon>
        <taxon>Anthozoa</taxon>
        <taxon>Hexacorallia</taxon>
        <taxon>Scleractinia</taxon>
        <taxon>Astrocoeniina</taxon>
        <taxon>Pocilloporidae</taxon>
        <taxon>Pocillopora</taxon>
    </lineage>
</organism>
<dbReference type="PROSITE" id="PS50026">
    <property type="entry name" value="EGF_3"/>
    <property type="match status" value="4"/>
</dbReference>
<dbReference type="SMART" id="SM00179">
    <property type="entry name" value="EGF_CA"/>
    <property type="match status" value="4"/>
</dbReference>
<dbReference type="Gene3D" id="2.10.25.10">
    <property type="entry name" value="Laminin"/>
    <property type="match status" value="4"/>
</dbReference>
<gene>
    <name evidence="13" type="ORF">PMEA_00019644</name>
</gene>
<dbReference type="SMART" id="SM00181">
    <property type="entry name" value="EGF"/>
    <property type="match status" value="4"/>
</dbReference>
<dbReference type="SMART" id="SM00186">
    <property type="entry name" value="FBG"/>
    <property type="match status" value="1"/>
</dbReference>
<feature type="domain" description="EGF-like" evidence="10">
    <location>
        <begin position="605"/>
        <end position="642"/>
    </location>
</feature>
<dbReference type="PANTHER" id="PTHR16146:SF46">
    <property type="entry name" value="INTELECTIN-1A-RELATED"/>
    <property type="match status" value="1"/>
</dbReference>
<dbReference type="SUPFAM" id="SSF57196">
    <property type="entry name" value="EGF/Laminin"/>
    <property type="match status" value="4"/>
</dbReference>
<name>A0AAU9X9U7_9CNID</name>
<dbReference type="Pfam" id="PF00147">
    <property type="entry name" value="Fibrinogen_C"/>
    <property type="match status" value="2"/>
</dbReference>